<evidence type="ECO:0008006" key="4">
    <source>
        <dbReference type="Google" id="ProtNLM"/>
    </source>
</evidence>
<gene>
    <name evidence="2" type="ORF">ACFFSY_16585</name>
</gene>
<accession>A0ABV5KQP4</accession>
<evidence type="ECO:0000256" key="1">
    <source>
        <dbReference type="SAM" id="Phobius"/>
    </source>
</evidence>
<keyword evidence="3" id="KW-1185">Reference proteome</keyword>
<organism evidence="2 3">
    <name type="scientific">Paenibacillus aurantiacus</name>
    <dbReference type="NCBI Taxonomy" id="1936118"/>
    <lineage>
        <taxon>Bacteria</taxon>
        <taxon>Bacillati</taxon>
        <taxon>Bacillota</taxon>
        <taxon>Bacilli</taxon>
        <taxon>Bacillales</taxon>
        <taxon>Paenibacillaceae</taxon>
        <taxon>Paenibacillus</taxon>
    </lineage>
</organism>
<protein>
    <recommendedName>
        <fullName evidence="4">Cobalt transporter</fullName>
    </recommendedName>
</protein>
<keyword evidence="1" id="KW-0812">Transmembrane</keyword>
<dbReference type="RefSeq" id="WP_377495968.1">
    <property type="nucleotide sequence ID" value="NZ_JBHMDO010000026.1"/>
</dbReference>
<comment type="caution">
    <text evidence="2">The sequence shown here is derived from an EMBL/GenBank/DDBJ whole genome shotgun (WGS) entry which is preliminary data.</text>
</comment>
<evidence type="ECO:0000313" key="3">
    <source>
        <dbReference type="Proteomes" id="UP001589747"/>
    </source>
</evidence>
<keyword evidence="1" id="KW-0472">Membrane</keyword>
<reference evidence="2 3" key="1">
    <citation type="submission" date="2024-09" db="EMBL/GenBank/DDBJ databases">
        <authorList>
            <person name="Sun Q."/>
            <person name="Mori K."/>
        </authorList>
    </citation>
    <scope>NUCLEOTIDE SEQUENCE [LARGE SCALE GENOMIC DNA]</scope>
    <source>
        <strain evidence="2 3">TISTR 2452</strain>
    </source>
</reference>
<keyword evidence="1" id="KW-1133">Transmembrane helix</keyword>
<feature type="transmembrane region" description="Helical" evidence="1">
    <location>
        <begin position="73"/>
        <end position="90"/>
    </location>
</feature>
<feature type="transmembrane region" description="Helical" evidence="1">
    <location>
        <begin position="12"/>
        <end position="33"/>
    </location>
</feature>
<proteinExistence type="predicted"/>
<evidence type="ECO:0000313" key="2">
    <source>
        <dbReference type="EMBL" id="MFB9327549.1"/>
    </source>
</evidence>
<dbReference type="Proteomes" id="UP001589747">
    <property type="component" value="Unassembled WGS sequence"/>
</dbReference>
<sequence>MNVKLLMESLVVGALLYVLGGIALGMVMTVWFAPDMPEAYESSDIRDAYTSQQENPPPSRVVFGGPINPWLEGLKALLVCAAYYGIRYGIASWRRARRQRIA</sequence>
<dbReference type="EMBL" id="JBHMDO010000026">
    <property type="protein sequence ID" value="MFB9327549.1"/>
    <property type="molecule type" value="Genomic_DNA"/>
</dbReference>
<name>A0ABV5KQP4_9BACL</name>